<dbReference type="GO" id="GO:0046330">
    <property type="term" value="P:positive regulation of JNK cascade"/>
    <property type="evidence" value="ECO:0007669"/>
    <property type="project" value="TreeGrafter"/>
</dbReference>
<organism evidence="1 2">
    <name type="scientific">Dentiscutata erythropus</name>
    <dbReference type="NCBI Taxonomy" id="1348616"/>
    <lineage>
        <taxon>Eukaryota</taxon>
        <taxon>Fungi</taxon>
        <taxon>Fungi incertae sedis</taxon>
        <taxon>Mucoromycota</taxon>
        <taxon>Glomeromycotina</taxon>
        <taxon>Glomeromycetes</taxon>
        <taxon>Diversisporales</taxon>
        <taxon>Gigasporaceae</taxon>
        <taxon>Dentiscutata</taxon>
    </lineage>
</organism>
<sequence length="61" mass="6894">MARQLIQKTAQVLDGQSGILGDLKDNNFLDAACCQKSDHTYFVISNGLLCMFTEDRLIDKW</sequence>
<accession>A0A9N9JKA0</accession>
<dbReference type="EMBL" id="CAJVPY010023730">
    <property type="protein sequence ID" value="CAG8785500.1"/>
    <property type="molecule type" value="Genomic_DNA"/>
</dbReference>
<evidence type="ECO:0000313" key="1">
    <source>
        <dbReference type="EMBL" id="CAG8785500.1"/>
    </source>
</evidence>
<dbReference type="AlphaFoldDB" id="A0A9N9JKA0"/>
<protein>
    <submittedName>
        <fullName evidence="1">15940_t:CDS:1</fullName>
    </submittedName>
</protein>
<dbReference type="PANTHER" id="PTHR44813">
    <property type="entry name" value="MITOGEN-ACTIVATED PROTEIN KINASE-BINDING PROTEIN 1"/>
    <property type="match status" value="1"/>
</dbReference>
<comment type="caution">
    <text evidence="1">The sequence shown here is derived from an EMBL/GenBank/DDBJ whole genome shotgun (WGS) entry which is preliminary data.</text>
</comment>
<dbReference type="Proteomes" id="UP000789405">
    <property type="component" value="Unassembled WGS sequence"/>
</dbReference>
<reference evidence="1" key="1">
    <citation type="submission" date="2021-06" db="EMBL/GenBank/DDBJ databases">
        <authorList>
            <person name="Kallberg Y."/>
            <person name="Tangrot J."/>
            <person name="Rosling A."/>
        </authorList>
    </citation>
    <scope>NUCLEOTIDE SEQUENCE</scope>
    <source>
        <strain evidence="1">MA453B</strain>
    </source>
</reference>
<dbReference type="InterPro" id="IPR055292">
    <property type="entry name" value="MABP1"/>
</dbReference>
<feature type="non-terminal residue" evidence="1">
    <location>
        <position position="61"/>
    </location>
</feature>
<keyword evidence="2" id="KW-1185">Reference proteome</keyword>
<dbReference type="GO" id="GO:0043124">
    <property type="term" value="P:negative regulation of canonical NF-kappaB signal transduction"/>
    <property type="evidence" value="ECO:0007669"/>
    <property type="project" value="TreeGrafter"/>
</dbReference>
<evidence type="ECO:0000313" key="2">
    <source>
        <dbReference type="Proteomes" id="UP000789405"/>
    </source>
</evidence>
<name>A0A9N9JKA0_9GLOM</name>
<dbReference type="GO" id="GO:0005737">
    <property type="term" value="C:cytoplasm"/>
    <property type="evidence" value="ECO:0007669"/>
    <property type="project" value="TreeGrafter"/>
</dbReference>
<gene>
    <name evidence="1" type="ORF">DERYTH_LOCUS20316</name>
</gene>
<proteinExistence type="predicted"/>
<dbReference type="PANTHER" id="PTHR44813:SF1">
    <property type="entry name" value="MITOGEN-ACTIVATED PROTEIN KINASE-BINDING PROTEIN 1"/>
    <property type="match status" value="1"/>
</dbReference>
<dbReference type="OrthoDB" id="6252103at2759"/>